<protein>
    <submittedName>
        <fullName evidence="1">Uncharacterized protein</fullName>
    </submittedName>
</protein>
<accession>A0ACC0HRJ3</accession>
<evidence type="ECO:0000313" key="1">
    <source>
        <dbReference type="EMBL" id="KAI8015117.1"/>
    </source>
</evidence>
<organism evidence="1 2">
    <name type="scientific">Camellia lanceoleosa</name>
    <dbReference type="NCBI Taxonomy" id="1840588"/>
    <lineage>
        <taxon>Eukaryota</taxon>
        <taxon>Viridiplantae</taxon>
        <taxon>Streptophyta</taxon>
        <taxon>Embryophyta</taxon>
        <taxon>Tracheophyta</taxon>
        <taxon>Spermatophyta</taxon>
        <taxon>Magnoliopsida</taxon>
        <taxon>eudicotyledons</taxon>
        <taxon>Gunneridae</taxon>
        <taxon>Pentapetalae</taxon>
        <taxon>asterids</taxon>
        <taxon>Ericales</taxon>
        <taxon>Theaceae</taxon>
        <taxon>Camellia</taxon>
    </lineage>
</organism>
<reference evidence="1 2" key="1">
    <citation type="journal article" date="2022" name="Plant J.">
        <title>Chromosome-level genome of Camellia lanceoleosa provides a valuable resource for understanding genome evolution and self-incompatibility.</title>
        <authorList>
            <person name="Gong W."/>
            <person name="Xiao S."/>
            <person name="Wang L."/>
            <person name="Liao Z."/>
            <person name="Chang Y."/>
            <person name="Mo W."/>
            <person name="Hu G."/>
            <person name="Li W."/>
            <person name="Zhao G."/>
            <person name="Zhu H."/>
            <person name="Hu X."/>
            <person name="Ji K."/>
            <person name="Xiang X."/>
            <person name="Song Q."/>
            <person name="Yuan D."/>
            <person name="Jin S."/>
            <person name="Zhang L."/>
        </authorList>
    </citation>
    <scope>NUCLEOTIDE SEQUENCE [LARGE SCALE GENOMIC DNA]</scope>
    <source>
        <strain evidence="1">SQ_2022a</strain>
    </source>
</reference>
<gene>
    <name evidence="1" type="ORF">LOK49_LG05G02236</name>
</gene>
<proteinExistence type="predicted"/>
<dbReference type="Proteomes" id="UP001060215">
    <property type="component" value="Chromosome 4"/>
</dbReference>
<evidence type="ECO:0000313" key="2">
    <source>
        <dbReference type="Proteomes" id="UP001060215"/>
    </source>
</evidence>
<sequence>MVYAVSTLFKGSSSTLTLHLLSAFALEVKWLHLPPPHHAEIKRLHASESRFALFTPLSLFLLLLLTHIEQHIFFFAIPRKTPNSGGGFAIQRQKLFSVTFGCDLVTSTTDRQLFQKSYSRSRLNCQEYSLRR</sequence>
<name>A0ACC0HRJ3_9ERIC</name>
<comment type="caution">
    <text evidence="1">The sequence shown here is derived from an EMBL/GenBank/DDBJ whole genome shotgun (WGS) entry which is preliminary data.</text>
</comment>
<keyword evidence="2" id="KW-1185">Reference proteome</keyword>
<dbReference type="EMBL" id="CM045761">
    <property type="protein sequence ID" value="KAI8015117.1"/>
    <property type="molecule type" value="Genomic_DNA"/>
</dbReference>